<accession>A0A2G1MJI8</accession>
<dbReference type="OrthoDB" id="9793014at2"/>
<dbReference type="Gene3D" id="1.10.150.240">
    <property type="entry name" value="Putative phosphatase, domain 2"/>
    <property type="match status" value="1"/>
</dbReference>
<dbReference type="GO" id="GO:0005829">
    <property type="term" value="C:cytosol"/>
    <property type="evidence" value="ECO:0007669"/>
    <property type="project" value="TreeGrafter"/>
</dbReference>
<dbReference type="InterPro" id="IPR041492">
    <property type="entry name" value="HAD_2"/>
</dbReference>
<gene>
    <name evidence="5" type="primary">gph</name>
    <name evidence="5" type="ORF">CJ301_03740</name>
</gene>
<dbReference type="InterPro" id="IPR050155">
    <property type="entry name" value="HAD-like_hydrolase_sf"/>
</dbReference>
<dbReference type="InterPro" id="IPR006439">
    <property type="entry name" value="HAD-SF_hydro_IA"/>
</dbReference>
<protein>
    <recommendedName>
        <fullName evidence="4">phosphoglycolate phosphatase</fullName>
        <ecNumber evidence="4">3.1.3.18</ecNumber>
    </recommendedName>
</protein>
<sequence length="216" mass="22624">MTPAQGGPRAAVFDLDGTLIDSGPDIAHAVNRSFVAHGLEPADEAVVIGLIGNGAHRLVADLLWRQRIPAAPSDIDVLTAAYLESYADAPVARTTIFPHVAEDLAALRAAGWRLGLCTNKPQALTETVLAKLGLDHFFDAVRGADAVPARKPDPGHLRAVIGDLGVREAIYVGDTEVDEATAQAAGMAFRGVGWAAPGRLSQGESRPLSRLSDLLA</sequence>
<evidence type="ECO:0000256" key="3">
    <source>
        <dbReference type="ARBA" id="ARBA00006171"/>
    </source>
</evidence>
<dbReference type="Pfam" id="PF13419">
    <property type="entry name" value="HAD_2"/>
    <property type="match status" value="1"/>
</dbReference>
<dbReference type="InterPro" id="IPR023198">
    <property type="entry name" value="PGP-like_dom2"/>
</dbReference>
<keyword evidence="6" id="KW-1185">Reference proteome</keyword>
<organism evidence="5 6">
    <name type="scientific">Limimaricola cinnabarinus</name>
    <dbReference type="NCBI Taxonomy" id="1125964"/>
    <lineage>
        <taxon>Bacteria</taxon>
        <taxon>Pseudomonadati</taxon>
        <taxon>Pseudomonadota</taxon>
        <taxon>Alphaproteobacteria</taxon>
        <taxon>Rhodobacterales</taxon>
        <taxon>Paracoccaceae</taxon>
        <taxon>Limimaricola</taxon>
    </lineage>
</organism>
<dbReference type="PANTHER" id="PTHR43434:SF1">
    <property type="entry name" value="PHOSPHOGLYCOLATE PHOSPHATASE"/>
    <property type="match status" value="1"/>
</dbReference>
<dbReference type="AlphaFoldDB" id="A0A2G1MJI8"/>
<comment type="caution">
    <text evidence="5">The sequence shown here is derived from an EMBL/GenBank/DDBJ whole genome shotgun (WGS) entry which is preliminary data.</text>
</comment>
<comment type="pathway">
    <text evidence="2">Organic acid metabolism; glycolate biosynthesis; glycolate from 2-phosphoglycolate: step 1/1.</text>
</comment>
<comment type="catalytic activity">
    <reaction evidence="1">
        <text>2-phosphoglycolate + H2O = glycolate + phosphate</text>
        <dbReference type="Rhea" id="RHEA:14369"/>
        <dbReference type="ChEBI" id="CHEBI:15377"/>
        <dbReference type="ChEBI" id="CHEBI:29805"/>
        <dbReference type="ChEBI" id="CHEBI:43474"/>
        <dbReference type="ChEBI" id="CHEBI:58033"/>
        <dbReference type="EC" id="3.1.3.18"/>
    </reaction>
</comment>
<dbReference type="PRINTS" id="PR00413">
    <property type="entry name" value="HADHALOGNASE"/>
</dbReference>
<evidence type="ECO:0000256" key="2">
    <source>
        <dbReference type="ARBA" id="ARBA00004818"/>
    </source>
</evidence>
<evidence type="ECO:0000256" key="1">
    <source>
        <dbReference type="ARBA" id="ARBA00000830"/>
    </source>
</evidence>
<proteinExistence type="inferred from homology"/>
<comment type="similarity">
    <text evidence="3">Belongs to the HAD-like hydrolase superfamily. CbbY/CbbZ/Gph/YieH family.</text>
</comment>
<dbReference type="InterPro" id="IPR036412">
    <property type="entry name" value="HAD-like_sf"/>
</dbReference>
<dbReference type="Proteomes" id="UP000221860">
    <property type="component" value="Unassembled WGS sequence"/>
</dbReference>
<name>A0A2G1MJI8_9RHOB</name>
<dbReference type="SFLD" id="SFLDG01129">
    <property type="entry name" value="C1.5:_HAD__Beta-PGM__Phosphata"/>
    <property type="match status" value="1"/>
</dbReference>
<dbReference type="Gene3D" id="3.40.50.1000">
    <property type="entry name" value="HAD superfamily/HAD-like"/>
    <property type="match status" value="1"/>
</dbReference>
<dbReference type="GO" id="GO:0008967">
    <property type="term" value="F:phosphoglycolate phosphatase activity"/>
    <property type="evidence" value="ECO:0007669"/>
    <property type="project" value="UniProtKB-EC"/>
</dbReference>
<evidence type="ECO:0000256" key="4">
    <source>
        <dbReference type="ARBA" id="ARBA00013078"/>
    </source>
</evidence>
<dbReference type="EMBL" id="NQWH01000004">
    <property type="protein sequence ID" value="PHP28822.1"/>
    <property type="molecule type" value="Genomic_DNA"/>
</dbReference>
<dbReference type="SFLD" id="SFLDS00003">
    <property type="entry name" value="Haloacid_Dehalogenase"/>
    <property type="match status" value="1"/>
</dbReference>
<reference evidence="5 6" key="1">
    <citation type="submission" date="2017-08" db="EMBL/GenBank/DDBJ databases">
        <title>Draft Genome Sequence of Loktanella cinnabarina Strain XM1, Isolated from Coastal Surface Water.</title>
        <authorList>
            <person name="Ma R."/>
            <person name="Wang J."/>
            <person name="Wang Q."/>
            <person name="Ma Z."/>
            <person name="Li J."/>
            <person name="Chen L."/>
        </authorList>
    </citation>
    <scope>NUCLEOTIDE SEQUENCE [LARGE SCALE GENOMIC DNA]</scope>
    <source>
        <strain evidence="5 6">XM1</strain>
    </source>
</reference>
<dbReference type="NCBIfam" id="TIGR01549">
    <property type="entry name" value="HAD-SF-IA-v1"/>
    <property type="match status" value="1"/>
</dbReference>
<dbReference type="SUPFAM" id="SSF56784">
    <property type="entry name" value="HAD-like"/>
    <property type="match status" value="1"/>
</dbReference>
<dbReference type="RefSeq" id="WP_099274442.1">
    <property type="nucleotide sequence ID" value="NZ_KZ304952.1"/>
</dbReference>
<dbReference type="EC" id="3.1.3.18" evidence="4"/>
<evidence type="ECO:0000313" key="5">
    <source>
        <dbReference type="EMBL" id="PHP28822.1"/>
    </source>
</evidence>
<dbReference type="PANTHER" id="PTHR43434">
    <property type="entry name" value="PHOSPHOGLYCOLATE PHOSPHATASE"/>
    <property type="match status" value="1"/>
</dbReference>
<evidence type="ECO:0000313" key="6">
    <source>
        <dbReference type="Proteomes" id="UP000221860"/>
    </source>
</evidence>
<dbReference type="InterPro" id="IPR023214">
    <property type="entry name" value="HAD_sf"/>
</dbReference>
<dbReference type="GO" id="GO:0006281">
    <property type="term" value="P:DNA repair"/>
    <property type="evidence" value="ECO:0007669"/>
    <property type="project" value="TreeGrafter"/>
</dbReference>